<dbReference type="Proteomes" id="UP000026915">
    <property type="component" value="Chromosome 3"/>
</dbReference>
<dbReference type="HOGENOM" id="CLU_2578683_0_0_1"/>
<dbReference type="Gramene" id="EOY24772">
    <property type="protein sequence ID" value="EOY24772"/>
    <property type="gene ID" value="TCM_016273"/>
</dbReference>
<reference evidence="1 2" key="1">
    <citation type="journal article" date="2013" name="Genome Biol.">
        <title>The genome sequence of the most widely cultivated cacao type and its use to identify candidate genes regulating pod color.</title>
        <authorList>
            <person name="Motamayor J.C."/>
            <person name="Mockaitis K."/>
            <person name="Schmutz J."/>
            <person name="Haiminen N."/>
            <person name="Iii D.L."/>
            <person name="Cornejo O."/>
            <person name="Findley S.D."/>
            <person name="Zheng P."/>
            <person name="Utro F."/>
            <person name="Royaert S."/>
            <person name="Saski C."/>
            <person name="Jenkins J."/>
            <person name="Podicheti R."/>
            <person name="Zhao M."/>
            <person name="Scheffler B.E."/>
            <person name="Stack J.C."/>
            <person name="Feltus F.A."/>
            <person name="Mustiga G.M."/>
            <person name="Amores F."/>
            <person name="Phillips W."/>
            <person name="Marelli J.P."/>
            <person name="May G.D."/>
            <person name="Shapiro H."/>
            <person name="Ma J."/>
            <person name="Bustamante C.D."/>
            <person name="Schnell R.J."/>
            <person name="Main D."/>
            <person name="Gilbert D."/>
            <person name="Parida L."/>
            <person name="Kuhn D.N."/>
        </authorList>
    </citation>
    <scope>NUCLEOTIDE SEQUENCE [LARGE SCALE GENOMIC DNA]</scope>
    <source>
        <strain evidence="2">cv. Matina 1-6</strain>
    </source>
</reference>
<dbReference type="AlphaFoldDB" id="A0A061G6G6"/>
<protein>
    <submittedName>
        <fullName evidence="1">Uncharacterized protein</fullName>
    </submittedName>
</protein>
<accession>A0A061G6G6</accession>
<organism evidence="1 2">
    <name type="scientific">Theobroma cacao</name>
    <name type="common">Cacao</name>
    <name type="synonym">Cocoa</name>
    <dbReference type="NCBI Taxonomy" id="3641"/>
    <lineage>
        <taxon>Eukaryota</taxon>
        <taxon>Viridiplantae</taxon>
        <taxon>Streptophyta</taxon>
        <taxon>Embryophyta</taxon>
        <taxon>Tracheophyta</taxon>
        <taxon>Spermatophyta</taxon>
        <taxon>Magnoliopsida</taxon>
        <taxon>eudicotyledons</taxon>
        <taxon>Gunneridae</taxon>
        <taxon>Pentapetalae</taxon>
        <taxon>rosids</taxon>
        <taxon>malvids</taxon>
        <taxon>Malvales</taxon>
        <taxon>Malvaceae</taxon>
        <taxon>Byttnerioideae</taxon>
        <taxon>Theobroma</taxon>
    </lineage>
</organism>
<evidence type="ECO:0000313" key="2">
    <source>
        <dbReference type="Proteomes" id="UP000026915"/>
    </source>
</evidence>
<sequence length="81" mass="9032">MILIFLLQMPRRYEAKVSGKAEFGFPACNILASYDFPSASLSLDLAGKGVTRGGLLTSATTEALSYHVLHLENCQWGRRRW</sequence>
<name>A0A061G6G6_THECC</name>
<dbReference type="InParanoid" id="A0A061G6G6"/>
<gene>
    <name evidence="1" type="ORF">TCM_016273</name>
</gene>
<keyword evidence="2" id="KW-1185">Reference proteome</keyword>
<evidence type="ECO:0000313" key="1">
    <source>
        <dbReference type="EMBL" id="EOY24772.1"/>
    </source>
</evidence>
<dbReference type="EMBL" id="CM001881">
    <property type="protein sequence ID" value="EOY24772.1"/>
    <property type="molecule type" value="Genomic_DNA"/>
</dbReference>
<proteinExistence type="predicted"/>